<protein>
    <submittedName>
        <fullName evidence="1">Uncharacterized protein</fullName>
    </submittedName>
</protein>
<dbReference type="EMBL" id="PKHE01000002">
    <property type="protein sequence ID" value="PKY90520.1"/>
    <property type="molecule type" value="Genomic_DNA"/>
</dbReference>
<organism evidence="1 2">
    <name type="scientific">Falseniella ignava</name>
    <dbReference type="NCBI Taxonomy" id="137730"/>
    <lineage>
        <taxon>Bacteria</taxon>
        <taxon>Bacillati</taxon>
        <taxon>Bacillota</taxon>
        <taxon>Bacilli</taxon>
        <taxon>Lactobacillales</taxon>
        <taxon>Aerococcaceae</taxon>
        <taxon>Falseniella</taxon>
    </lineage>
</organism>
<comment type="caution">
    <text evidence="1">The sequence shown here is derived from an EMBL/GenBank/DDBJ whole genome shotgun (WGS) entry which is preliminary data.</text>
</comment>
<proteinExistence type="predicted"/>
<reference evidence="1 2" key="1">
    <citation type="submission" date="2017-12" db="EMBL/GenBank/DDBJ databases">
        <title>Phylogenetic diversity of female urinary microbiome.</title>
        <authorList>
            <person name="Thomas-White K."/>
            <person name="Wolfe A.J."/>
        </authorList>
    </citation>
    <scope>NUCLEOTIDE SEQUENCE [LARGE SCALE GENOMIC DNA]</scope>
    <source>
        <strain evidence="1 2">UMB0898</strain>
    </source>
</reference>
<gene>
    <name evidence="1" type="ORF">CYJ57_01260</name>
</gene>
<dbReference type="Proteomes" id="UP000234384">
    <property type="component" value="Unassembled WGS sequence"/>
</dbReference>
<name>A0A2I1K4E2_9LACT</name>
<sequence length="203" mass="23703">MYKNFIKSLICLFVLLPAGITHRIQGMELKDLPFEGYYINQEDNAIEGLVFKENELYVYVKVLEAIDEDLAGYEDLAQLTEFHSFPYPDLNAYSQSVKQVYMEEFNLPFDLQEIYQNLLNQIEPKMSQEDVLHLLNQEIPGIYYTQRAGYHYFIIASPSVTEVDDGWQVFLFGQELFTFKQAGQKILDHAGREFEYVDGIMPH</sequence>
<dbReference type="RefSeq" id="WP_101953751.1">
    <property type="nucleotide sequence ID" value="NZ_PKHE01000002.1"/>
</dbReference>
<dbReference type="AlphaFoldDB" id="A0A2I1K4E2"/>
<dbReference type="OrthoDB" id="2139009at2"/>
<evidence type="ECO:0000313" key="1">
    <source>
        <dbReference type="EMBL" id="PKY90520.1"/>
    </source>
</evidence>
<evidence type="ECO:0000313" key="2">
    <source>
        <dbReference type="Proteomes" id="UP000234384"/>
    </source>
</evidence>
<accession>A0A2I1K4E2</accession>